<dbReference type="PANTHER" id="PTHR46085">
    <property type="entry name" value="ARFGAP/RECO-RELATED"/>
    <property type="match status" value="1"/>
</dbReference>
<reference evidence="4 5" key="1">
    <citation type="journal article" date="2007" name="Proc. Natl. Acad. Sci. U.S.A.">
        <title>The tiny eukaryote Ostreococcus provides genomic insights into the paradox of plankton speciation.</title>
        <authorList>
            <person name="Palenik B."/>
            <person name="Grimwood J."/>
            <person name="Aerts A."/>
            <person name="Rouze P."/>
            <person name="Salamov A."/>
            <person name="Putnam N."/>
            <person name="Dupont C."/>
            <person name="Jorgensen R."/>
            <person name="Derelle E."/>
            <person name="Rombauts S."/>
            <person name="Zhou K."/>
            <person name="Otillar R."/>
            <person name="Merchant S.S."/>
            <person name="Podell S."/>
            <person name="Gaasterland T."/>
            <person name="Napoli C."/>
            <person name="Gendler K."/>
            <person name="Manuell A."/>
            <person name="Tai V."/>
            <person name="Vallon O."/>
            <person name="Piganeau G."/>
            <person name="Jancek S."/>
            <person name="Heijde M."/>
            <person name="Jabbari K."/>
            <person name="Bowler C."/>
            <person name="Lohr M."/>
            <person name="Robbens S."/>
            <person name="Werner G."/>
            <person name="Dubchak I."/>
            <person name="Pazour G.J."/>
            <person name="Ren Q."/>
            <person name="Paulsen I."/>
            <person name="Delwiche C."/>
            <person name="Schmutz J."/>
            <person name="Rokhsar D."/>
            <person name="Van de Peer Y."/>
            <person name="Moreau H."/>
            <person name="Grigoriev I.V."/>
        </authorList>
    </citation>
    <scope>NUCLEOTIDE SEQUENCE [LARGE SCALE GENOMIC DNA]</scope>
    <source>
        <strain evidence="4 5">CCE9901</strain>
    </source>
</reference>
<feature type="compositionally biased region" description="Low complexity" evidence="2">
    <location>
        <begin position="157"/>
        <end position="178"/>
    </location>
</feature>
<accession>A4RUQ5</accession>
<evidence type="ECO:0000256" key="1">
    <source>
        <dbReference type="PROSITE-ProRule" id="PRU00288"/>
    </source>
</evidence>
<evidence type="ECO:0000256" key="2">
    <source>
        <dbReference type="SAM" id="MobiDB-lite"/>
    </source>
</evidence>
<feature type="region of interest" description="Disordered" evidence="2">
    <location>
        <begin position="522"/>
        <end position="570"/>
    </location>
</feature>
<dbReference type="OMA" id="PPAYAYL"/>
<feature type="compositionally biased region" description="Low complexity" evidence="2">
    <location>
        <begin position="544"/>
        <end position="559"/>
    </location>
</feature>
<dbReference type="HOGENOM" id="CLU_478517_0_0_1"/>
<dbReference type="Proteomes" id="UP000001568">
    <property type="component" value="Chromosome 3"/>
</dbReference>
<dbReference type="AlphaFoldDB" id="A4RUQ5"/>
<dbReference type="SMART" id="SM00105">
    <property type="entry name" value="ArfGap"/>
    <property type="match status" value="1"/>
</dbReference>
<dbReference type="KEGG" id="olu:OSTLU_30703"/>
<dbReference type="PANTHER" id="PTHR46085:SF3">
    <property type="entry name" value="ARF GTPASE ACTIVATING PROTEIN"/>
    <property type="match status" value="1"/>
</dbReference>
<dbReference type="Gramene" id="ABO95293">
    <property type="protein sequence ID" value="ABO95293"/>
    <property type="gene ID" value="OSTLU_30703"/>
</dbReference>
<dbReference type="Pfam" id="PF01412">
    <property type="entry name" value="ArfGap"/>
    <property type="match status" value="1"/>
</dbReference>
<dbReference type="GO" id="GO:0005096">
    <property type="term" value="F:GTPase activator activity"/>
    <property type="evidence" value="ECO:0007669"/>
    <property type="project" value="InterPro"/>
</dbReference>
<dbReference type="InterPro" id="IPR044820">
    <property type="entry name" value="AGD14-like"/>
</dbReference>
<protein>
    <recommendedName>
        <fullName evidence="3">Arf-GAP domain-containing protein</fullName>
    </recommendedName>
</protein>
<dbReference type="OrthoDB" id="6036at2759"/>
<feature type="compositionally biased region" description="Pro residues" evidence="2">
    <location>
        <begin position="456"/>
        <end position="465"/>
    </location>
</feature>
<dbReference type="EMBL" id="CP000583">
    <property type="protein sequence ID" value="ABO95293.1"/>
    <property type="molecule type" value="Genomic_DNA"/>
</dbReference>
<feature type="compositionally biased region" description="Low complexity" evidence="2">
    <location>
        <begin position="391"/>
        <end position="404"/>
    </location>
</feature>
<sequence length="570" mass="59860">MNDKNEQALTALAREPGNKTCFSCVGPGSLAPRSVCVPFGIFVCTRCSGIFRDFNFRIKSISASTFSGDEVEMLRRKGNEAARRTFLARWNPAEPLPQSGNTVRGKVWIKAVFVDKLYYDDAGAGSAVGGQVAPATPAAQPAATKAPDLFGGLFDSPVPAQVAPTTQPPQQTAAPAPASGADWTSFATAAFDSRPQAAEAPSFGFEPPPAVAQQSYAASVPESASVAPVSQAPAAPTQQSDLFGGLTIETPAAPVETPAAPASRPALEEDFWTLSPQVPPQPHVHPRVNAPGIQQYPAQMPPQMQMPGMMPPQMQQMPGMMPPQMQQMPGMMPPQMQQMPGMMPPQMQQMPGMMPPQMQQMPGMMPPQMQMQMPGMMPPQVMAPVNAQTMPQQSQQPPVQQEAPPVEPEQPDPFASFGELTGIKSKTGPPPAQAVPVPSQAPEADVFGSLPSQESQPPPAAPPTVTPVAPVATAAPPPVPAKPVNLGPMGFPMPVSQPPAPATDTHQAMMFEDIKAHSAGDSFSFAPVDSPQPSISKPAPIQHAPVAAPGTAQPTATAAQYSTDNPFAFI</sequence>
<dbReference type="SUPFAM" id="SSF57863">
    <property type="entry name" value="ArfGap/RecO-like zinc finger"/>
    <property type="match status" value="1"/>
</dbReference>
<dbReference type="GO" id="GO:0008270">
    <property type="term" value="F:zinc ion binding"/>
    <property type="evidence" value="ECO:0007669"/>
    <property type="project" value="UniProtKB-KW"/>
</dbReference>
<dbReference type="CDD" id="cd08838">
    <property type="entry name" value="ArfGap_AGFG"/>
    <property type="match status" value="1"/>
</dbReference>
<organism evidence="4 5">
    <name type="scientific">Ostreococcus lucimarinus (strain CCE9901)</name>
    <dbReference type="NCBI Taxonomy" id="436017"/>
    <lineage>
        <taxon>Eukaryota</taxon>
        <taxon>Viridiplantae</taxon>
        <taxon>Chlorophyta</taxon>
        <taxon>Mamiellophyceae</taxon>
        <taxon>Mamiellales</taxon>
        <taxon>Bathycoccaceae</taxon>
        <taxon>Ostreococcus</taxon>
    </lineage>
</organism>
<evidence type="ECO:0000259" key="3">
    <source>
        <dbReference type="PROSITE" id="PS50115"/>
    </source>
</evidence>
<feature type="domain" description="Arf-GAP" evidence="3">
    <location>
        <begin position="6"/>
        <end position="86"/>
    </location>
</feature>
<dbReference type="RefSeq" id="XP_001417000.1">
    <property type="nucleotide sequence ID" value="XM_001416963.1"/>
</dbReference>
<dbReference type="eggNOG" id="KOG0702">
    <property type="taxonomic scope" value="Eukaryota"/>
</dbReference>
<dbReference type="GeneID" id="5001132"/>
<gene>
    <name evidence="4" type="ORF">OSTLU_30703</name>
</gene>
<dbReference type="InterPro" id="IPR037278">
    <property type="entry name" value="ARFGAP/RecO"/>
</dbReference>
<dbReference type="InterPro" id="IPR001164">
    <property type="entry name" value="ArfGAP_dom"/>
</dbReference>
<dbReference type="InterPro" id="IPR038508">
    <property type="entry name" value="ArfGAP_dom_sf"/>
</dbReference>
<feature type="region of interest" description="Disordered" evidence="2">
    <location>
        <begin position="388"/>
        <end position="469"/>
    </location>
</feature>
<keyword evidence="5" id="KW-1185">Reference proteome</keyword>
<name>A4RUQ5_OSTLU</name>
<dbReference type="Gene3D" id="1.10.220.150">
    <property type="entry name" value="Arf GTPase activating protein"/>
    <property type="match status" value="1"/>
</dbReference>
<keyword evidence="1" id="KW-0863">Zinc-finger</keyword>
<keyword evidence="1" id="KW-0862">Zinc</keyword>
<feature type="compositionally biased region" description="Polar residues" evidence="2">
    <location>
        <begin position="560"/>
        <end position="570"/>
    </location>
</feature>
<keyword evidence="1" id="KW-0479">Metal-binding</keyword>
<dbReference type="STRING" id="436017.A4RUQ5"/>
<evidence type="ECO:0000313" key="5">
    <source>
        <dbReference type="Proteomes" id="UP000001568"/>
    </source>
</evidence>
<dbReference type="PRINTS" id="PR00405">
    <property type="entry name" value="REVINTRACTNG"/>
</dbReference>
<feature type="region of interest" description="Disordered" evidence="2">
    <location>
        <begin position="154"/>
        <end position="180"/>
    </location>
</feature>
<proteinExistence type="predicted"/>
<dbReference type="PROSITE" id="PS50115">
    <property type="entry name" value="ARFGAP"/>
    <property type="match status" value="1"/>
</dbReference>
<evidence type="ECO:0000313" key="4">
    <source>
        <dbReference type="EMBL" id="ABO95293.1"/>
    </source>
</evidence>